<sequence length="127" mass="13954">MSRGYRQAGLSFLEIVVALALLGIVLVGVVPSFLGYIQSNTRSEQRSIAVRLAEERLEALRLVNPQTLPSGGSQEEAQNRSGKTYTVRTTYCATVSLCGSGSRHIRVEVFLNGRSMYAVETVFTQLR</sequence>
<protein>
    <submittedName>
        <fullName evidence="6">Type II secretion system protein I</fullName>
    </submittedName>
</protein>
<keyword evidence="5" id="KW-0472">Membrane</keyword>
<keyword evidence="5" id="KW-1133">Transmembrane helix</keyword>
<gene>
    <name evidence="6" type="primary">xcpV</name>
    <name evidence="6" type="ORF">Mrose_02373</name>
</gene>
<evidence type="ECO:0000256" key="1">
    <source>
        <dbReference type="ARBA" id="ARBA00004203"/>
    </source>
</evidence>
<dbReference type="GO" id="GO:0009279">
    <property type="term" value="C:cell outer membrane"/>
    <property type="evidence" value="ECO:0007669"/>
    <property type="project" value="UniProtKB-SubCell"/>
</dbReference>
<evidence type="ECO:0000256" key="2">
    <source>
        <dbReference type="ARBA" id="ARBA00004418"/>
    </source>
</evidence>
<dbReference type="InterPro" id="IPR045584">
    <property type="entry name" value="Pilin-like"/>
</dbReference>
<dbReference type="SUPFAM" id="SSF54523">
    <property type="entry name" value="Pili subunits"/>
    <property type="match status" value="1"/>
</dbReference>
<proteinExistence type="predicted"/>
<dbReference type="InterPro" id="IPR012902">
    <property type="entry name" value="N_methyl_site"/>
</dbReference>
<comment type="subcellular location">
    <subcellularLocation>
        <location evidence="1">Cell outer membrane</location>
        <topology evidence="1">Single-pass membrane protein</topology>
    </subcellularLocation>
    <subcellularLocation>
        <location evidence="2">Periplasm</location>
    </subcellularLocation>
</comment>
<dbReference type="RefSeq" id="WP_245969872.1">
    <property type="nucleotide sequence ID" value="NZ_QWLA01000047.1"/>
</dbReference>
<dbReference type="Pfam" id="PF07963">
    <property type="entry name" value="N_methyl"/>
    <property type="match status" value="1"/>
</dbReference>
<evidence type="ECO:0000256" key="4">
    <source>
        <dbReference type="ARBA" id="ARBA00023237"/>
    </source>
</evidence>
<evidence type="ECO:0000256" key="5">
    <source>
        <dbReference type="SAM" id="Phobius"/>
    </source>
</evidence>
<keyword evidence="4" id="KW-0998">Cell outer membrane</keyword>
<evidence type="ECO:0000256" key="3">
    <source>
        <dbReference type="ARBA" id="ARBA00022764"/>
    </source>
</evidence>
<keyword evidence="7" id="KW-1185">Reference proteome</keyword>
<dbReference type="GO" id="GO:0042597">
    <property type="term" value="C:periplasmic space"/>
    <property type="evidence" value="ECO:0007669"/>
    <property type="project" value="UniProtKB-SubCell"/>
</dbReference>
<evidence type="ECO:0000313" key="7">
    <source>
        <dbReference type="Proteomes" id="UP000265341"/>
    </source>
</evidence>
<dbReference type="EMBL" id="QWLA01000047">
    <property type="protein sequence ID" value="RIH85116.1"/>
    <property type="molecule type" value="Genomic_DNA"/>
</dbReference>
<comment type="caution">
    <text evidence="6">The sequence shown here is derived from an EMBL/GenBank/DDBJ whole genome shotgun (WGS) entry which is preliminary data.</text>
</comment>
<evidence type="ECO:0000313" key="6">
    <source>
        <dbReference type="EMBL" id="RIH85116.1"/>
    </source>
</evidence>
<name>A0A399END3_9DEIN</name>
<organism evidence="6 7">
    <name type="scientific">Calidithermus roseus</name>
    <dbReference type="NCBI Taxonomy" id="1644118"/>
    <lineage>
        <taxon>Bacteria</taxon>
        <taxon>Thermotogati</taxon>
        <taxon>Deinococcota</taxon>
        <taxon>Deinococci</taxon>
        <taxon>Thermales</taxon>
        <taxon>Thermaceae</taxon>
        <taxon>Calidithermus</taxon>
    </lineage>
</organism>
<dbReference type="Proteomes" id="UP000265341">
    <property type="component" value="Unassembled WGS sequence"/>
</dbReference>
<reference evidence="6 7" key="1">
    <citation type="submission" date="2018-08" db="EMBL/GenBank/DDBJ databases">
        <title>Meiothermus roseus NBRC 110900 genome sequencing project.</title>
        <authorList>
            <person name="Da Costa M.S."/>
            <person name="Albuquerque L."/>
            <person name="Raposo P."/>
            <person name="Froufe H.J.C."/>
            <person name="Barroso C.S."/>
            <person name="Egas C."/>
        </authorList>
    </citation>
    <scope>NUCLEOTIDE SEQUENCE [LARGE SCALE GENOMIC DNA]</scope>
    <source>
        <strain evidence="6 7">NBRC 110900</strain>
    </source>
</reference>
<feature type="transmembrane region" description="Helical" evidence="5">
    <location>
        <begin position="12"/>
        <end position="37"/>
    </location>
</feature>
<keyword evidence="3" id="KW-0574">Periplasm</keyword>
<dbReference type="AlphaFoldDB" id="A0A399END3"/>
<keyword evidence="5" id="KW-0812">Transmembrane</keyword>
<accession>A0A399END3</accession>
<dbReference type="Gene3D" id="3.30.700.10">
    <property type="entry name" value="Glycoprotein, Type 4 Pilin"/>
    <property type="match status" value="1"/>
</dbReference>